<dbReference type="PANTHER" id="PTHR48090:SF7">
    <property type="entry name" value="RFBJ PROTEIN"/>
    <property type="match status" value="1"/>
</dbReference>
<organism evidence="3 4">
    <name type="scientific">Novipirellula herctigrandis</name>
    <dbReference type="NCBI Taxonomy" id="2527986"/>
    <lineage>
        <taxon>Bacteria</taxon>
        <taxon>Pseudomonadati</taxon>
        <taxon>Planctomycetota</taxon>
        <taxon>Planctomycetia</taxon>
        <taxon>Pirellulales</taxon>
        <taxon>Pirellulaceae</taxon>
        <taxon>Novipirellula</taxon>
    </lineage>
</organism>
<dbReference type="EMBL" id="SJPJ01000001">
    <property type="protein sequence ID" value="TWT79746.1"/>
    <property type="molecule type" value="Genomic_DNA"/>
</dbReference>
<feature type="transmembrane region" description="Helical" evidence="1">
    <location>
        <begin position="263"/>
        <end position="282"/>
    </location>
</feature>
<reference evidence="3 4" key="1">
    <citation type="submission" date="2019-02" db="EMBL/GenBank/DDBJ databases">
        <title>Deep-cultivation of Planctomycetes and their phenomic and genomic characterization uncovers novel biology.</title>
        <authorList>
            <person name="Wiegand S."/>
            <person name="Jogler M."/>
            <person name="Boedeker C."/>
            <person name="Pinto D."/>
            <person name="Vollmers J."/>
            <person name="Rivas-Marin E."/>
            <person name="Kohn T."/>
            <person name="Peeters S.H."/>
            <person name="Heuer A."/>
            <person name="Rast P."/>
            <person name="Oberbeckmann S."/>
            <person name="Bunk B."/>
            <person name="Jeske O."/>
            <person name="Meyerdierks A."/>
            <person name="Storesund J.E."/>
            <person name="Kallscheuer N."/>
            <person name="Luecker S."/>
            <person name="Lage O.M."/>
            <person name="Pohl T."/>
            <person name="Merkel B.J."/>
            <person name="Hornburger P."/>
            <person name="Mueller R.-W."/>
            <person name="Bruemmer F."/>
            <person name="Labrenz M."/>
            <person name="Spormann A.M."/>
            <person name="Op Den Camp H."/>
            <person name="Overmann J."/>
            <person name="Amann R."/>
            <person name="Jetten M.S.M."/>
            <person name="Mascher T."/>
            <person name="Medema M.H."/>
            <person name="Devos D.P."/>
            <person name="Kaster A.-K."/>
            <person name="Ovreas L."/>
            <person name="Rohde M."/>
            <person name="Galperin M.Y."/>
            <person name="Jogler C."/>
        </authorList>
    </citation>
    <scope>NUCLEOTIDE SEQUENCE [LARGE SCALE GENOMIC DNA]</scope>
    <source>
        <strain evidence="3 4">CA13</strain>
    </source>
</reference>
<dbReference type="Pfam" id="PF07610">
    <property type="entry name" value="DUF1573"/>
    <property type="match status" value="1"/>
</dbReference>
<feature type="transmembrane region" description="Helical" evidence="1">
    <location>
        <begin position="403"/>
        <end position="426"/>
    </location>
</feature>
<dbReference type="Gene3D" id="2.60.40.10">
    <property type="entry name" value="Immunoglobulins"/>
    <property type="match status" value="1"/>
</dbReference>
<dbReference type="GO" id="GO:0047267">
    <property type="term" value="F:undecaprenyl-phosphate mannosyltransferase activity"/>
    <property type="evidence" value="ECO:0007669"/>
    <property type="project" value="UniProtKB-EC"/>
</dbReference>
<dbReference type="Gene3D" id="3.90.550.10">
    <property type="entry name" value="Spore Coat Polysaccharide Biosynthesis Protein SpsA, Chain A"/>
    <property type="match status" value="1"/>
</dbReference>
<accession>A0A5C5YYI5</accession>
<name>A0A5C5YYI5_9BACT</name>
<evidence type="ECO:0000256" key="1">
    <source>
        <dbReference type="SAM" id="Phobius"/>
    </source>
</evidence>
<proteinExistence type="predicted"/>
<dbReference type="PANTHER" id="PTHR48090">
    <property type="entry name" value="UNDECAPRENYL-PHOSPHATE 4-DEOXY-4-FORMAMIDO-L-ARABINOSE TRANSFERASE-RELATED"/>
    <property type="match status" value="1"/>
</dbReference>
<dbReference type="RefSeq" id="WP_146394899.1">
    <property type="nucleotide sequence ID" value="NZ_SJPJ01000001.1"/>
</dbReference>
<dbReference type="InterPro" id="IPR050256">
    <property type="entry name" value="Glycosyltransferase_2"/>
</dbReference>
<evidence type="ECO:0000313" key="3">
    <source>
        <dbReference type="EMBL" id="TWT79746.1"/>
    </source>
</evidence>
<dbReference type="SUPFAM" id="SSF53448">
    <property type="entry name" value="Nucleotide-diphospho-sugar transferases"/>
    <property type="match status" value="1"/>
</dbReference>
<dbReference type="OrthoDB" id="9810303at2"/>
<feature type="transmembrane region" description="Helical" evidence="1">
    <location>
        <begin position="294"/>
        <end position="317"/>
    </location>
</feature>
<dbReference type="Proteomes" id="UP000315010">
    <property type="component" value="Unassembled WGS sequence"/>
</dbReference>
<keyword evidence="1" id="KW-0472">Membrane</keyword>
<evidence type="ECO:0000313" key="4">
    <source>
        <dbReference type="Proteomes" id="UP000315010"/>
    </source>
</evidence>
<dbReference type="InterPro" id="IPR011467">
    <property type="entry name" value="DUF1573"/>
</dbReference>
<dbReference type="CDD" id="cd04179">
    <property type="entry name" value="DPM_DPG-synthase_like"/>
    <property type="match status" value="1"/>
</dbReference>
<comment type="caution">
    <text evidence="3">The sequence shown here is derived from an EMBL/GenBank/DDBJ whole genome shotgun (WGS) entry which is preliminary data.</text>
</comment>
<dbReference type="InterPro" id="IPR001173">
    <property type="entry name" value="Glyco_trans_2-like"/>
</dbReference>
<keyword evidence="3" id="KW-0808">Transferase</keyword>
<keyword evidence="3" id="KW-0328">Glycosyltransferase</keyword>
<dbReference type="InterPro" id="IPR029044">
    <property type="entry name" value="Nucleotide-diphossugar_trans"/>
</dbReference>
<keyword evidence="1" id="KW-0812">Transmembrane</keyword>
<dbReference type="EC" id="2.4.1.54" evidence="3"/>
<dbReference type="Pfam" id="PF00535">
    <property type="entry name" value="Glycos_transf_2"/>
    <property type="match status" value="1"/>
</dbReference>
<evidence type="ECO:0000259" key="2">
    <source>
        <dbReference type="Pfam" id="PF00535"/>
    </source>
</evidence>
<dbReference type="InterPro" id="IPR013783">
    <property type="entry name" value="Ig-like_fold"/>
</dbReference>
<sequence length="540" mass="58347">MVQQHVSSLSPASTATLSVIVPCYNEGATVESLLTRVRRELPDAQVIVVDDGSTDESASILARLTKPLQLEVIRHDSNAGKGAAVRSGLEVASGDWMVIQDADEEYDPADLATMFELAQSDQCSDGIVYGSRYLRTGKANGGMQSAYLAVRVIAWIQWMLFGKWLSDPLTCYKMLPNKLAGNLGLQSRGFELCTEINAKLLSAGKQITEIPISYQPRSYAEGKKIVANDFLRLIATSVRYRFVAPVSPAPTTDSENTSRKSNWVYIASRVLIGVLLLIAGFGKVFAAQPSLLGSFLVIPAGMVLAWGIVEIVTGWAALTLLPHRLLRQAITAMFSLFVVVLSINWFSGATQCQCLGGSGLPIAMMLVLDLLAISGLVYYRSAWDHRVFVAEGMTGDLAKNLKFAIPVLLIGASLWFGSVHSAFGYLSGRSLLVDSSDKFVGVLDADEKATATFRVRNASATPIRILGAKASCRCVALEDLPITIEPSQTEWIRVSMYGRSESGPQRESAFLICDDSTSGLTLNVTALVHPNPNAVNAIFP</sequence>
<feature type="domain" description="Glycosyltransferase 2-like" evidence="2">
    <location>
        <begin position="18"/>
        <end position="138"/>
    </location>
</feature>
<feature type="transmembrane region" description="Helical" evidence="1">
    <location>
        <begin position="359"/>
        <end position="379"/>
    </location>
</feature>
<feature type="transmembrane region" description="Helical" evidence="1">
    <location>
        <begin position="329"/>
        <end position="347"/>
    </location>
</feature>
<gene>
    <name evidence="3" type="ORF">CA13_11530</name>
</gene>
<protein>
    <submittedName>
        <fullName evidence="3">Undecaprenyl-phosphate mannosyltransferase</fullName>
        <ecNumber evidence="3">2.4.1.54</ecNumber>
    </submittedName>
</protein>
<dbReference type="AlphaFoldDB" id="A0A5C5YYI5"/>
<keyword evidence="4" id="KW-1185">Reference proteome</keyword>
<keyword evidence="1" id="KW-1133">Transmembrane helix</keyword>